<reference evidence="3" key="2">
    <citation type="submission" date="2023-05" db="EMBL/GenBank/DDBJ databases">
        <authorList>
            <consortium name="Lawrence Berkeley National Laboratory"/>
            <person name="Steindorff A."/>
            <person name="Hensen N."/>
            <person name="Bonometti L."/>
            <person name="Westerberg I."/>
            <person name="Brannstrom I.O."/>
            <person name="Guillou S."/>
            <person name="Cros-Aarteil S."/>
            <person name="Calhoun S."/>
            <person name="Haridas S."/>
            <person name="Kuo A."/>
            <person name="Mondo S."/>
            <person name="Pangilinan J."/>
            <person name="Riley R."/>
            <person name="Labutti K."/>
            <person name="Andreopoulos B."/>
            <person name="Lipzen A."/>
            <person name="Chen C."/>
            <person name="Yanf M."/>
            <person name="Daum C."/>
            <person name="Ng V."/>
            <person name="Clum A."/>
            <person name="Ohm R."/>
            <person name="Martin F."/>
            <person name="Silar P."/>
            <person name="Natvig D."/>
            <person name="Lalanne C."/>
            <person name="Gautier V."/>
            <person name="Ament-Velasquez S.L."/>
            <person name="Kruys A."/>
            <person name="Hutchinson M.I."/>
            <person name="Powell A.J."/>
            <person name="Barry K."/>
            <person name="Miller A.N."/>
            <person name="Grigoriev I.V."/>
            <person name="Debuchy R."/>
            <person name="Gladieux P."/>
            <person name="Thoren M.H."/>
            <person name="Johannesson H."/>
        </authorList>
    </citation>
    <scope>NUCLEOTIDE SEQUENCE</scope>
    <source>
        <strain evidence="3">CBS 103.79</strain>
    </source>
</reference>
<name>A0AAN6RQT1_9PEZI</name>
<feature type="transmembrane region" description="Helical" evidence="2">
    <location>
        <begin position="15"/>
        <end position="33"/>
    </location>
</feature>
<keyword evidence="2" id="KW-1133">Transmembrane helix</keyword>
<dbReference type="EMBL" id="MU855714">
    <property type="protein sequence ID" value="KAK3900017.1"/>
    <property type="molecule type" value="Genomic_DNA"/>
</dbReference>
<feature type="transmembrane region" description="Helical" evidence="2">
    <location>
        <begin position="40"/>
        <end position="56"/>
    </location>
</feature>
<reference evidence="3" key="1">
    <citation type="journal article" date="2023" name="Mol. Phylogenet. Evol.">
        <title>Genome-scale phylogeny and comparative genomics of the fungal order Sordariales.</title>
        <authorList>
            <person name="Hensen N."/>
            <person name="Bonometti L."/>
            <person name="Westerberg I."/>
            <person name="Brannstrom I.O."/>
            <person name="Guillou S."/>
            <person name="Cros-Aarteil S."/>
            <person name="Calhoun S."/>
            <person name="Haridas S."/>
            <person name="Kuo A."/>
            <person name="Mondo S."/>
            <person name="Pangilinan J."/>
            <person name="Riley R."/>
            <person name="LaButti K."/>
            <person name="Andreopoulos B."/>
            <person name="Lipzen A."/>
            <person name="Chen C."/>
            <person name="Yan M."/>
            <person name="Daum C."/>
            <person name="Ng V."/>
            <person name="Clum A."/>
            <person name="Steindorff A."/>
            <person name="Ohm R.A."/>
            <person name="Martin F."/>
            <person name="Silar P."/>
            <person name="Natvig D.O."/>
            <person name="Lalanne C."/>
            <person name="Gautier V."/>
            <person name="Ament-Velasquez S.L."/>
            <person name="Kruys A."/>
            <person name="Hutchinson M.I."/>
            <person name="Powell A.J."/>
            <person name="Barry K."/>
            <person name="Miller A.N."/>
            <person name="Grigoriev I.V."/>
            <person name="Debuchy R."/>
            <person name="Gladieux P."/>
            <person name="Hiltunen Thoren M."/>
            <person name="Johannesson H."/>
        </authorList>
    </citation>
    <scope>NUCLEOTIDE SEQUENCE</scope>
    <source>
        <strain evidence="3">CBS 103.79</strain>
    </source>
</reference>
<feature type="compositionally biased region" description="Polar residues" evidence="1">
    <location>
        <begin position="75"/>
        <end position="85"/>
    </location>
</feature>
<protein>
    <submittedName>
        <fullName evidence="3">Uncharacterized protein</fullName>
    </submittedName>
</protein>
<evidence type="ECO:0000313" key="4">
    <source>
        <dbReference type="Proteomes" id="UP001303889"/>
    </source>
</evidence>
<keyword evidence="2" id="KW-0812">Transmembrane</keyword>
<gene>
    <name evidence="3" type="ORF">C8A05DRAFT_36354</name>
</gene>
<organism evidence="3 4">
    <name type="scientific">Staphylotrichum tortipilum</name>
    <dbReference type="NCBI Taxonomy" id="2831512"/>
    <lineage>
        <taxon>Eukaryota</taxon>
        <taxon>Fungi</taxon>
        <taxon>Dikarya</taxon>
        <taxon>Ascomycota</taxon>
        <taxon>Pezizomycotina</taxon>
        <taxon>Sordariomycetes</taxon>
        <taxon>Sordariomycetidae</taxon>
        <taxon>Sordariales</taxon>
        <taxon>Chaetomiaceae</taxon>
        <taxon>Staphylotrichum</taxon>
    </lineage>
</organism>
<dbReference type="AlphaFoldDB" id="A0AAN6RQT1"/>
<evidence type="ECO:0000256" key="1">
    <source>
        <dbReference type="SAM" id="MobiDB-lite"/>
    </source>
</evidence>
<comment type="caution">
    <text evidence="3">The sequence shown here is derived from an EMBL/GenBank/DDBJ whole genome shotgun (WGS) entry which is preliminary data.</text>
</comment>
<feature type="region of interest" description="Disordered" evidence="1">
    <location>
        <begin position="60"/>
        <end position="85"/>
    </location>
</feature>
<keyword evidence="2" id="KW-0472">Membrane</keyword>
<evidence type="ECO:0000256" key="2">
    <source>
        <dbReference type="SAM" id="Phobius"/>
    </source>
</evidence>
<accession>A0AAN6RQT1</accession>
<dbReference type="Proteomes" id="UP001303889">
    <property type="component" value="Unassembled WGS sequence"/>
</dbReference>
<evidence type="ECO:0000313" key="3">
    <source>
        <dbReference type="EMBL" id="KAK3900017.1"/>
    </source>
</evidence>
<sequence length="85" mass="9182">MSTDPAPQPLPLPDLLLHTGILILKILTPMLWLQSKLSPLQFLIGGAALILATLLLDPQLPRQDPDPMPAGGRNTPRSMTTEPPD</sequence>
<keyword evidence="4" id="KW-1185">Reference proteome</keyword>
<proteinExistence type="predicted"/>